<evidence type="ECO:0000313" key="2">
    <source>
        <dbReference type="Proteomes" id="UP001148629"/>
    </source>
</evidence>
<dbReference type="EMBL" id="JANRMS010000390">
    <property type="protein sequence ID" value="KAJ3540777.1"/>
    <property type="molecule type" value="Genomic_DNA"/>
</dbReference>
<dbReference type="Proteomes" id="UP001148629">
    <property type="component" value="Unassembled WGS sequence"/>
</dbReference>
<name>A0ACC1SIY8_9HYPO</name>
<gene>
    <name evidence="1" type="ORF">NM208_g4911</name>
</gene>
<protein>
    <submittedName>
        <fullName evidence="1">Uncharacterized protein</fullName>
    </submittedName>
</protein>
<reference evidence="1" key="1">
    <citation type="submission" date="2022-08" db="EMBL/GenBank/DDBJ databases">
        <title>Genome Sequence of Fusarium decemcellulare.</title>
        <authorList>
            <person name="Buettner E."/>
        </authorList>
    </citation>
    <scope>NUCLEOTIDE SEQUENCE</scope>
    <source>
        <strain evidence="1">Babe19</strain>
    </source>
</reference>
<keyword evidence="2" id="KW-1185">Reference proteome</keyword>
<comment type="caution">
    <text evidence="1">The sequence shown here is derived from an EMBL/GenBank/DDBJ whole genome shotgun (WGS) entry which is preliminary data.</text>
</comment>
<organism evidence="1 2">
    <name type="scientific">Fusarium decemcellulare</name>
    <dbReference type="NCBI Taxonomy" id="57161"/>
    <lineage>
        <taxon>Eukaryota</taxon>
        <taxon>Fungi</taxon>
        <taxon>Dikarya</taxon>
        <taxon>Ascomycota</taxon>
        <taxon>Pezizomycotina</taxon>
        <taxon>Sordariomycetes</taxon>
        <taxon>Hypocreomycetidae</taxon>
        <taxon>Hypocreales</taxon>
        <taxon>Nectriaceae</taxon>
        <taxon>Fusarium</taxon>
        <taxon>Fusarium decemcellulare species complex</taxon>
    </lineage>
</organism>
<evidence type="ECO:0000313" key="1">
    <source>
        <dbReference type="EMBL" id="KAJ3540777.1"/>
    </source>
</evidence>
<accession>A0ACC1SIY8</accession>
<sequence length="312" mass="33281">MTIWDFFEFDQKEYAQRISHYDTTRLREQEVVKTRQHSAAVCSMVSGVAGAALSGGGTLILSAYGTRRYHVASEKLEAIQAELTKRGIPLHQVQKRDYLIPITASCISFGVGLGVEEIAMGVTNTLPMASGLPTGSSVTQALTTNSGATITGVAHGMLEQGREVGNAILNANNGIPASQDLARATVWVPAGSAQEATGFQAGMATMQTVEKGGASLASNILATITMGAFDGKARDDTMPHTRKLKSDSQKQKAPTPVTKRHTPALASPAQHTQAKPPSRVRGLFVLLIVCAWLLCNLLFPVFAKLLHSRSRV</sequence>
<proteinExistence type="predicted"/>